<keyword evidence="2" id="KW-1185">Reference proteome</keyword>
<accession>A0A9N7V6G2</accession>
<comment type="caution">
    <text evidence="1">The sequence shown here is derived from an EMBL/GenBank/DDBJ whole genome shotgun (WGS) entry which is preliminary data.</text>
</comment>
<dbReference type="AlphaFoldDB" id="A0A9N7V6G2"/>
<sequence>MTGTKRRVALNPPHPFLSNHSSSRLLLFLMPPVNGHTAAVLCRHINPRGGQTSELVFFTLLNFGNPGRKLGFIPQIRGRFRRLVCEDCEMVIGTRRGVILRWTYSADSGGGSRARALRAHRRRSARFPGSNLVSRLLALDTTPKIPRHNLRGWS</sequence>
<evidence type="ECO:0000313" key="1">
    <source>
        <dbReference type="EMBL" id="CAB1443763.1"/>
    </source>
</evidence>
<name>A0A9N7V6G2_PLEPL</name>
<evidence type="ECO:0000313" key="2">
    <source>
        <dbReference type="Proteomes" id="UP001153269"/>
    </source>
</evidence>
<proteinExistence type="predicted"/>
<dbReference type="Proteomes" id="UP001153269">
    <property type="component" value="Unassembled WGS sequence"/>
</dbReference>
<protein>
    <submittedName>
        <fullName evidence="1">Uncharacterized protein</fullName>
    </submittedName>
</protein>
<organism evidence="1 2">
    <name type="scientific">Pleuronectes platessa</name>
    <name type="common">European plaice</name>
    <dbReference type="NCBI Taxonomy" id="8262"/>
    <lineage>
        <taxon>Eukaryota</taxon>
        <taxon>Metazoa</taxon>
        <taxon>Chordata</taxon>
        <taxon>Craniata</taxon>
        <taxon>Vertebrata</taxon>
        <taxon>Euteleostomi</taxon>
        <taxon>Actinopterygii</taxon>
        <taxon>Neopterygii</taxon>
        <taxon>Teleostei</taxon>
        <taxon>Neoteleostei</taxon>
        <taxon>Acanthomorphata</taxon>
        <taxon>Carangaria</taxon>
        <taxon>Pleuronectiformes</taxon>
        <taxon>Pleuronectoidei</taxon>
        <taxon>Pleuronectidae</taxon>
        <taxon>Pleuronectes</taxon>
    </lineage>
</organism>
<reference evidence="1" key="1">
    <citation type="submission" date="2020-03" db="EMBL/GenBank/DDBJ databases">
        <authorList>
            <person name="Weist P."/>
        </authorList>
    </citation>
    <scope>NUCLEOTIDE SEQUENCE</scope>
</reference>
<gene>
    <name evidence="1" type="ORF">PLEPLA_LOCUS31479</name>
</gene>
<dbReference type="EMBL" id="CADEAL010003190">
    <property type="protein sequence ID" value="CAB1443763.1"/>
    <property type="molecule type" value="Genomic_DNA"/>
</dbReference>